<dbReference type="InterPro" id="IPR024503">
    <property type="entry name" value="DUF3196"/>
</dbReference>
<dbReference type="RefSeq" id="WP_256547630.1">
    <property type="nucleotide sequence ID" value="NZ_CP101809.1"/>
</dbReference>
<organism evidence="1 2">
    <name type="scientific">Mycoplasmoides fastidiosum</name>
    <dbReference type="NCBI Taxonomy" id="92758"/>
    <lineage>
        <taxon>Bacteria</taxon>
        <taxon>Bacillati</taxon>
        <taxon>Mycoplasmatota</taxon>
        <taxon>Mycoplasmoidales</taxon>
        <taxon>Mycoplasmoidaceae</taxon>
        <taxon>Mycoplasmoides</taxon>
    </lineage>
</organism>
<dbReference type="Proteomes" id="UP001240643">
    <property type="component" value="Unassembled WGS sequence"/>
</dbReference>
<dbReference type="SUPFAM" id="SSF116965">
    <property type="entry name" value="Hypothetical protein MPN330"/>
    <property type="match status" value="1"/>
</dbReference>
<name>A0ABU0LY88_9BACT</name>
<dbReference type="EMBL" id="JAUSWO010000001">
    <property type="protein sequence ID" value="MDQ0513676.1"/>
    <property type="molecule type" value="Genomic_DNA"/>
</dbReference>
<comment type="caution">
    <text evidence="1">The sequence shown here is derived from an EMBL/GenBank/DDBJ whole genome shotgun (WGS) entry which is preliminary data.</text>
</comment>
<protein>
    <recommendedName>
        <fullName evidence="3">DUF3196 domain-containing protein</fullName>
    </recommendedName>
</protein>
<reference evidence="1" key="1">
    <citation type="submission" date="2023-07" db="EMBL/GenBank/DDBJ databases">
        <title>Genomic Encyclopedia of Type Strains, Phase IV (KMG-IV): sequencing the most valuable type-strain genomes for metagenomic binning, comparative biology and taxonomic classification.</title>
        <authorList>
            <person name="Goeker M."/>
        </authorList>
    </citation>
    <scope>NUCLEOTIDE SEQUENCE [LARGE SCALE GENOMIC DNA]</scope>
    <source>
        <strain evidence="1">DSM 21204</strain>
    </source>
</reference>
<keyword evidence="2" id="KW-1185">Reference proteome</keyword>
<evidence type="ECO:0000313" key="2">
    <source>
        <dbReference type="Proteomes" id="UP001240643"/>
    </source>
</evidence>
<accession>A0ABU0LY88</accession>
<proteinExistence type="predicted"/>
<gene>
    <name evidence="1" type="ORF">J2Z62_000114</name>
</gene>
<evidence type="ECO:0008006" key="3">
    <source>
        <dbReference type="Google" id="ProtNLM"/>
    </source>
</evidence>
<sequence>MYPSRIEKELIEIKNYLATGEIEMARGMLEQLEEIADLDPTTSKRLNQFILSFNQTFTEDEKNFQQLLAAAFFDDIFISRYFFQWVKQALANATTEIVIDQNLQTKIANFFSHPSIHDVPKAFVFESFYMVGVSLDVKYLNARLKTTDQINTLELPNIPIYQKKKELQALLKIKTQQSPVEEQLLNDMLMEMYGFCFPNDFAFETAEIAEYTYVYLQYLLNPETAQQFEHLTNHDLRNFILFVFNEKESQWIDFAALSRV</sequence>
<dbReference type="Pfam" id="PF11428">
    <property type="entry name" value="DUF3196"/>
    <property type="match status" value="1"/>
</dbReference>
<evidence type="ECO:0000313" key="1">
    <source>
        <dbReference type="EMBL" id="MDQ0513676.1"/>
    </source>
</evidence>